<evidence type="ECO:0000256" key="7">
    <source>
        <dbReference type="ARBA" id="ARBA00022840"/>
    </source>
</evidence>
<keyword evidence="10" id="KW-1133">Transmembrane helix</keyword>
<reference evidence="12 13" key="1">
    <citation type="submission" date="2015-12" db="EMBL/GenBank/DDBJ databases">
        <title>Genome sequence of Streptomyces sp. G25.</title>
        <authorList>
            <person name="Poehlein A."/>
            <person name="Roettig A."/>
            <person name="Hiessl S."/>
            <person name="Hauschild P."/>
            <person name="Schauer J."/>
            <person name="Madkour M.H."/>
            <person name="Al-Ansari A.M."/>
            <person name="Almakishah N.H."/>
            <person name="Steinbuechel A."/>
            <person name="Daniel R."/>
        </authorList>
    </citation>
    <scope>NUCLEOTIDE SEQUENCE [LARGE SCALE GENOMIC DNA]</scope>
    <source>
        <strain evidence="13">G25(2015)</strain>
    </source>
</reference>
<dbReference type="InterPro" id="IPR036890">
    <property type="entry name" value="HATPase_C_sf"/>
</dbReference>
<dbReference type="GO" id="GO:0046983">
    <property type="term" value="F:protein dimerization activity"/>
    <property type="evidence" value="ECO:0007669"/>
    <property type="project" value="InterPro"/>
</dbReference>
<dbReference type="CDD" id="cd16917">
    <property type="entry name" value="HATPase_UhpB-NarQ-NarX-like"/>
    <property type="match status" value="1"/>
</dbReference>
<feature type="domain" description="Histidine kinase" evidence="11">
    <location>
        <begin position="275"/>
        <end position="391"/>
    </location>
</feature>
<feature type="transmembrane region" description="Helical" evidence="10">
    <location>
        <begin position="47"/>
        <end position="67"/>
    </location>
</feature>
<evidence type="ECO:0000256" key="5">
    <source>
        <dbReference type="ARBA" id="ARBA00022741"/>
    </source>
</evidence>
<dbReference type="InterPro" id="IPR050482">
    <property type="entry name" value="Sensor_HK_TwoCompSys"/>
</dbReference>
<dbReference type="InterPro" id="IPR003594">
    <property type="entry name" value="HATPase_dom"/>
</dbReference>
<dbReference type="GO" id="GO:0016020">
    <property type="term" value="C:membrane"/>
    <property type="evidence" value="ECO:0007669"/>
    <property type="project" value="InterPro"/>
</dbReference>
<dbReference type="PANTHER" id="PTHR24421:SF10">
    <property type="entry name" value="NITRATE_NITRITE SENSOR PROTEIN NARQ"/>
    <property type="match status" value="1"/>
</dbReference>
<feature type="transmembrane region" description="Helical" evidence="10">
    <location>
        <begin position="74"/>
        <end position="90"/>
    </location>
</feature>
<protein>
    <recommendedName>
        <fullName evidence="2">histidine kinase</fullName>
        <ecNumber evidence="2">2.7.13.3</ecNumber>
    </recommendedName>
</protein>
<dbReference type="Proteomes" id="UP000077381">
    <property type="component" value="Unassembled WGS sequence"/>
</dbReference>
<dbReference type="Pfam" id="PF23539">
    <property type="entry name" value="DUF7134"/>
    <property type="match status" value="1"/>
</dbReference>
<evidence type="ECO:0000256" key="6">
    <source>
        <dbReference type="ARBA" id="ARBA00022777"/>
    </source>
</evidence>
<keyword evidence="7" id="KW-0067">ATP-binding</keyword>
<dbReference type="Gene3D" id="1.20.5.1930">
    <property type="match status" value="1"/>
</dbReference>
<dbReference type="GO" id="GO:0000155">
    <property type="term" value="F:phosphorelay sensor kinase activity"/>
    <property type="evidence" value="ECO:0007669"/>
    <property type="project" value="InterPro"/>
</dbReference>
<evidence type="ECO:0000313" key="12">
    <source>
        <dbReference type="EMBL" id="OAH15186.1"/>
    </source>
</evidence>
<keyword evidence="10" id="KW-0812">Transmembrane</keyword>
<dbReference type="Pfam" id="PF02518">
    <property type="entry name" value="HATPase_c"/>
    <property type="match status" value="1"/>
</dbReference>
<keyword evidence="3" id="KW-0597">Phosphoprotein</keyword>
<organism evidence="12 13">
    <name type="scientific">Streptomyces jeddahensis</name>
    <dbReference type="NCBI Taxonomy" id="1716141"/>
    <lineage>
        <taxon>Bacteria</taxon>
        <taxon>Bacillati</taxon>
        <taxon>Actinomycetota</taxon>
        <taxon>Actinomycetes</taxon>
        <taxon>Kitasatosporales</taxon>
        <taxon>Streptomycetaceae</taxon>
        <taxon>Streptomyces</taxon>
    </lineage>
</organism>
<name>A0A177HWU6_9ACTN</name>
<dbReference type="EC" id="2.7.13.3" evidence="2"/>
<accession>A0A177HWU6</accession>
<dbReference type="AlphaFoldDB" id="A0A177HWU6"/>
<evidence type="ECO:0000256" key="4">
    <source>
        <dbReference type="ARBA" id="ARBA00022679"/>
    </source>
</evidence>
<keyword evidence="6 12" id="KW-0418">Kinase</keyword>
<dbReference type="Gene3D" id="3.30.565.10">
    <property type="entry name" value="Histidine kinase-like ATPase, C-terminal domain"/>
    <property type="match status" value="1"/>
</dbReference>
<dbReference type="SMART" id="SM00387">
    <property type="entry name" value="HATPase_c"/>
    <property type="match status" value="1"/>
</dbReference>
<dbReference type="EMBL" id="LOHS01000050">
    <property type="protein sequence ID" value="OAH15186.1"/>
    <property type="molecule type" value="Genomic_DNA"/>
</dbReference>
<dbReference type="PANTHER" id="PTHR24421">
    <property type="entry name" value="NITRATE/NITRITE SENSOR PROTEIN NARX-RELATED"/>
    <property type="match status" value="1"/>
</dbReference>
<evidence type="ECO:0000313" key="13">
    <source>
        <dbReference type="Proteomes" id="UP000077381"/>
    </source>
</evidence>
<evidence type="ECO:0000259" key="11">
    <source>
        <dbReference type="PROSITE" id="PS50109"/>
    </source>
</evidence>
<feature type="transmembrane region" description="Helical" evidence="10">
    <location>
        <begin position="144"/>
        <end position="168"/>
    </location>
</feature>
<keyword evidence="8" id="KW-0902">Two-component regulatory system</keyword>
<sequence length="393" mass="41374">MHTSKYGRTMKPKRQGHLYALDLGAALALTAVYIGFARLTAGDGQPVYTGPFWLGCLIASAVGLPIAVRRRWPLAVLVAVLAALATASLLDIPREPYAAAGLAAYLVGAAEPARRSVPALAVTLPVACGAVYLGEAVITPAEDWPSAVGVAGLVLLVIGGAWGVGFTVRGRRAETAREQRRRSERALDEERLRIARELHDIVSHHLSLIAVKAGVAGHVAEADPREARAALKVIEETSRSALAEMRRTLGVLRTEGAPLGPAPGLDRLDSLAAEANQAGVDVDLTVHATKGLAEGTQLTIYRIVQEALTNAVRHAAPTRCRVTVEANEREIRIDIADEGPPSAPGQPVRELPGGHGLLGIRERAMMYGGSVEAGPRPEGGFAVSVRLPTEGNP</sequence>
<dbReference type="STRING" id="1716141.STSP_14050"/>
<dbReference type="PATRIC" id="fig|1716141.3.peg.1485"/>
<feature type="region of interest" description="Disordered" evidence="9">
    <location>
        <begin position="335"/>
        <end position="355"/>
    </location>
</feature>
<dbReference type="PROSITE" id="PS50109">
    <property type="entry name" value="HIS_KIN"/>
    <property type="match status" value="1"/>
</dbReference>
<dbReference type="InterPro" id="IPR005467">
    <property type="entry name" value="His_kinase_dom"/>
</dbReference>
<keyword evidence="4 12" id="KW-0808">Transferase</keyword>
<gene>
    <name evidence="12" type="primary">desK_2</name>
    <name evidence="12" type="ORF">STSP_14050</name>
</gene>
<dbReference type="GO" id="GO:0005524">
    <property type="term" value="F:ATP binding"/>
    <property type="evidence" value="ECO:0007669"/>
    <property type="project" value="UniProtKB-KW"/>
</dbReference>
<keyword evidence="13" id="KW-1185">Reference proteome</keyword>
<feature type="transmembrane region" description="Helical" evidence="10">
    <location>
        <begin position="20"/>
        <end position="41"/>
    </location>
</feature>
<evidence type="ECO:0000256" key="3">
    <source>
        <dbReference type="ARBA" id="ARBA00022553"/>
    </source>
</evidence>
<evidence type="ECO:0000256" key="9">
    <source>
        <dbReference type="SAM" id="MobiDB-lite"/>
    </source>
</evidence>
<dbReference type="InterPro" id="IPR011712">
    <property type="entry name" value="Sig_transdc_His_kin_sub3_dim/P"/>
</dbReference>
<dbReference type="SUPFAM" id="SSF55874">
    <property type="entry name" value="ATPase domain of HSP90 chaperone/DNA topoisomerase II/histidine kinase"/>
    <property type="match status" value="1"/>
</dbReference>
<comment type="caution">
    <text evidence="12">The sequence shown here is derived from an EMBL/GenBank/DDBJ whole genome shotgun (WGS) entry which is preliminary data.</text>
</comment>
<dbReference type="InterPro" id="IPR055558">
    <property type="entry name" value="DUF7134"/>
</dbReference>
<dbReference type="Pfam" id="PF07730">
    <property type="entry name" value="HisKA_3"/>
    <property type="match status" value="1"/>
</dbReference>
<evidence type="ECO:0000256" key="1">
    <source>
        <dbReference type="ARBA" id="ARBA00000085"/>
    </source>
</evidence>
<comment type="catalytic activity">
    <reaction evidence="1">
        <text>ATP + protein L-histidine = ADP + protein N-phospho-L-histidine.</text>
        <dbReference type="EC" id="2.7.13.3"/>
    </reaction>
</comment>
<keyword evidence="10" id="KW-0472">Membrane</keyword>
<proteinExistence type="predicted"/>
<keyword evidence="5" id="KW-0547">Nucleotide-binding</keyword>
<evidence type="ECO:0000256" key="8">
    <source>
        <dbReference type="ARBA" id="ARBA00023012"/>
    </source>
</evidence>
<evidence type="ECO:0000256" key="10">
    <source>
        <dbReference type="SAM" id="Phobius"/>
    </source>
</evidence>
<evidence type="ECO:0000256" key="2">
    <source>
        <dbReference type="ARBA" id="ARBA00012438"/>
    </source>
</evidence>